<reference evidence="2 3" key="1">
    <citation type="submission" date="2015-07" db="EMBL/GenBank/DDBJ databases">
        <title>Genome analysis of myxobacterium Chondromyces crocatus Cm c5 reveals a high potential for natural compound synthesis and the genetic basis for the loss of fruiting body formation.</title>
        <authorList>
            <person name="Zaburannyi N."/>
            <person name="Bunk B."/>
            <person name="Maier J."/>
            <person name="Overmann J."/>
            <person name="Mueller R."/>
        </authorList>
    </citation>
    <scope>NUCLEOTIDE SEQUENCE [LARGE SCALE GENOMIC DNA]</scope>
    <source>
        <strain evidence="2 3">Cm c5</strain>
    </source>
</reference>
<sequence>MALWTDGNVFVVATGWGVARCIDGEASVYRFSLSGLRRDQDPPFLSSFVMLDAQGQRALLRRNRDTPLIWTDGEGGGAVAPCEAKGVVDFAAAPGGPLVALTAEEAPGKRSRMLLRAAQLEGDRLVLGEEVRITEAPRLEWTSAAPRQGGGWPEDWSEDEQETDMPPFDPLALNAQSIGEWGPWWRGGVRLSANRFGIGVSTTYSGIVAVLDPKTLQPRLTARVPIDREHLEVFVLPVPSGALITLVANLRHTEFIFVDEAGTVRAIRHQFGEELAWGSESPGFAWDEETALVSQTHSDDHIQALTLPALSARRFSREPGFLIDGGSTPDGSVHLLARTDRHYRRPHNWRLERWERKDGRFVASEVEMPDFRRSSAPPTPPALPRVDGTPAIGVAGDHSTRWCARIGATTTLRLQVNNHGGVANGLWVELGGAAIVERYVTVEAVALEDGTTSTPCVLRGSVARAELPEVTLEAGFAVPARAPYGEPMPLQPSLTLLLRVRAERLGQALMTVRIGPRGGVSTTGSGMVGRSFMIVEQEDE</sequence>
<dbReference type="EMBL" id="CP012159">
    <property type="protein sequence ID" value="AKT42370.1"/>
    <property type="molecule type" value="Genomic_DNA"/>
</dbReference>
<dbReference type="Proteomes" id="UP000067626">
    <property type="component" value="Chromosome"/>
</dbReference>
<organism evidence="2 3">
    <name type="scientific">Chondromyces crocatus</name>
    <dbReference type="NCBI Taxonomy" id="52"/>
    <lineage>
        <taxon>Bacteria</taxon>
        <taxon>Pseudomonadati</taxon>
        <taxon>Myxococcota</taxon>
        <taxon>Polyangia</taxon>
        <taxon>Polyangiales</taxon>
        <taxon>Polyangiaceae</taxon>
        <taxon>Chondromyces</taxon>
    </lineage>
</organism>
<dbReference type="PATRIC" id="fig|52.7.peg.7248"/>
<proteinExistence type="predicted"/>
<gene>
    <name evidence="2" type="ORF">CMC5_065960</name>
</gene>
<keyword evidence="3" id="KW-1185">Reference proteome</keyword>
<accession>A0A0K1EN65</accession>
<evidence type="ECO:0000313" key="2">
    <source>
        <dbReference type="EMBL" id="AKT42370.1"/>
    </source>
</evidence>
<protein>
    <submittedName>
        <fullName evidence="2">Uncharacterized protein</fullName>
    </submittedName>
</protein>
<name>A0A0K1EN65_CHOCO</name>
<feature type="region of interest" description="Disordered" evidence="1">
    <location>
        <begin position="142"/>
        <end position="169"/>
    </location>
</feature>
<dbReference type="AlphaFoldDB" id="A0A0K1EN65"/>
<dbReference type="KEGG" id="ccro:CMC5_065960"/>
<evidence type="ECO:0000313" key="3">
    <source>
        <dbReference type="Proteomes" id="UP000067626"/>
    </source>
</evidence>
<evidence type="ECO:0000256" key="1">
    <source>
        <dbReference type="SAM" id="MobiDB-lite"/>
    </source>
</evidence>